<evidence type="ECO:0000313" key="5">
    <source>
        <dbReference type="Proteomes" id="UP000045285"/>
    </source>
</evidence>
<comment type="catalytic activity">
    <reaction evidence="2">
        <text>2 GTP = 3',3'-c-di-GMP + 2 diphosphate</text>
        <dbReference type="Rhea" id="RHEA:24898"/>
        <dbReference type="ChEBI" id="CHEBI:33019"/>
        <dbReference type="ChEBI" id="CHEBI:37565"/>
        <dbReference type="ChEBI" id="CHEBI:58805"/>
        <dbReference type="EC" id="2.7.7.65"/>
    </reaction>
</comment>
<dbReference type="PANTHER" id="PTHR45138">
    <property type="entry name" value="REGULATORY COMPONENTS OF SENSORY TRANSDUCTION SYSTEM"/>
    <property type="match status" value="1"/>
</dbReference>
<dbReference type="Proteomes" id="UP000045285">
    <property type="component" value="Unassembled WGS sequence"/>
</dbReference>
<dbReference type="PANTHER" id="PTHR45138:SF9">
    <property type="entry name" value="DIGUANYLATE CYCLASE DGCM-RELATED"/>
    <property type="match status" value="1"/>
</dbReference>
<dbReference type="GO" id="GO:0052621">
    <property type="term" value="F:diguanylate cyclase activity"/>
    <property type="evidence" value="ECO:0007669"/>
    <property type="project" value="UniProtKB-EC"/>
</dbReference>
<evidence type="ECO:0000256" key="2">
    <source>
        <dbReference type="ARBA" id="ARBA00034247"/>
    </source>
</evidence>
<dbReference type="PROSITE" id="PS50887">
    <property type="entry name" value="GGDEF"/>
    <property type="match status" value="1"/>
</dbReference>
<dbReference type="NCBIfam" id="TIGR00254">
    <property type="entry name" value="GGDEF"/>
    <property type="match status" value="1"/>
</dbReference>
<dbReference type="SMART" id="SM00267">
    <property type="entry name" value="GGDEF"/>
    <property type="match status" value="1"/>
</dbReference>
<dbReference type="STRING" id="69974.MPLDJ20_120215"/>
<dbReference type="AlphaFoldDB" id="A0A090DN02"/>
<dbReference type="InterPro" id="IPR043128">
    <property type="entry name" value="Rev_trsase/Diguanyl_cyclase"/>
</dbReference>
<gene>
    <name evidence="4" type="ORF">MPL3356_240159</name>
</gene>
<keyword evidence="5" id="KW-1185">Reference proteome</keyword>
<protein>
    <recommendedName>
        <fullName evidence="1">diguanylate cyclase</fullName>
        <ecNumber evidence="1">2.7.7.65</ecNumber>
    </recommendedName>
</protein>
<dbReference type="EC" id="2.7.7.65" evidence="1"/>
<proteinExistence type="predicted"/>
<dbReference type="SUPFAM" id="SSF55073">
    <property type="entry name" value="Nucleotide cyclase"/>
    <property type="match status" value="1"/>
</dbReference>
<dbReference type="InterPro" id="IPR050469">
    <property type="entry name" value="Diguanylate_Cyclase"/>
</dbReference>
<reference evidence="5" key="1">
    <citation type="submission" date="2014-08" db="EMBL/GenBank/DDBJ databases">
        <authorList>
            <person name="Moulin L."/>
        </authorList>
    </citation>
    <scope>NUCLEOTIDE SEQUENCE [LARGE SCALE GENOMIC DNA]</scope>
</reference>
<dbReference type="CDD" id="cd01949">
    <property type="entry name" value="GGDEF"/>
    <property type="match status" value="1"/>
</dbReference>
<evidence type="ECO:0000256" key="1">
    <source>
        <dbReference type="ARBA" id="ARBA00012528"/>
    </source>
</evidence>
<organism evidence="4 5">
    <name type="scientific">Mesorhizobium plurifarium</name>
    <dbReference type="NCBI Taxonomy" id="69974"/>
    <lineage>
        <taxon>Bacteria</taxon>
        <taxon>Pseudomonadati</taxon>
        <taxon>Pseudomonadota</taxon>
        <taxon>Alphaproteobacteria</taxon>
        <taxon>Hyphomicrobiales</taxon>
        <taxon>Phyllobacteriaceae</taxon>
        <taxon>Mesorhizobium</taxon>
    </lineage>
</organism>
<feature type="domain" description="GGDEF" evidence="3">
    <location>
        <begin position="206"/>
        <end position="341"/>
    </location>
</feature>
<name>A0A090DN02_MESPL</name>
<dbReference type="FunFam" id="3.30.70.270:FF:000001">
    <property type="entry name" value="Diguanylate cyclase domain protein"/>
    <property type="match status" value="1"/>
</dbReference>
<sequence>MQPAAVPTDRNTDIASTVVATMRQLGVLGLPRNYEIFYEALSGSNHELSLAVVSLSNRPTQEDLDGIGRTFFPQHHGPAIVEHAREMVANELEEIAALLRSERSHIEKYGRILDETSIGLSNRSLLSQEILQKIAGAMSAATSSTIDHGRQIASTLSEKTAELESVKSKLEEYKRLADTDPLTQLWNRRAFDKEITRIYNSNRGILFNALILADIDHFKDINDRYGHPVGDRILQIIAEIFQSSVRSDMFVARTGGEEFAFIVEGASEGATYEIAERIRVLIEHTPFTSSQTGINYGTVTVSLGICMASEAENPEDLYAKADRALYRSKVGGRNRVTKHSATAGRTGKGWLLYKKD</sequence>
<evidence type="ECO:0000259" key="3">
    <source>
        <dbReference type="PROSITE" id="PS50887"/>
    </source>
</evidence>
<accession>A0A090DN02</accession>
<evidence type="ECO:0000313" key="4">
    <source>
        <dbReference type="EMBL" id="CDX17737.1"/>
    </source>
</evidence>
<dbReference type="InterPro" id="IPR029787">
    <property type="entry name" value="Nucleotide_cyclase"/>
</dbReference>
<dbReference type="EMBL" id="CCMZ01000017">
    <property type="protein sequence ID" value="CDX17737.1"/>
    <property type="molecule type" value="Genomic_DNA"/>
</dbReference>
<dbReference type="Gene3D" id="3.30.70.270">
    <property type="match status" value="1"/>
</dbReference>
<dbReference type="Pfam" id="PF00990">
    <property type="entry name" value="GGDEF"/>
    <property type="match status" value="1"/>
</dbReference>
<dbReference type="InterPro" id="IPR000160">
    <property type="entry name" value="GGDEF_dom"/>
</dbReference>